<reference evidence="9" key="3">
    <citation type="submission" date="2021-02" db="EMBL/GenBank/DDBJ databases">
        <title>Infant gut strain persistence is associated with maternal origin, phylogeny, and functional potential including surface adhesion and iron acquisition.</title>
        <authorList>
            <person name="Lou Y.C."/>
        </authorList>
    </citation>
    <scope>NUCLEOTIDE SEQUENCE</scope>
    <source>
        <strain evidence="9">L3_058_000G1_dasL3_058_000G1_concoct_72</strain>
    </source>
</reference>
<reference evidence="12 13" key="2">
    <citation type="submission" date="2017-04" db="EMBL/GenBank/DDBJ databases">
        <title>Finegoldia magna isolated from orthopedic joint implant-associated infections.</title>
        <authorList>
            <person name="Bjorklund S."/>
            <person name="Bruggemann H."/>
            <person name="Jensen A."/>
            <person name="Hellmark B."/>
            <person name="Soderquist B."/>
        </authorList>
    </citation>
    <scope>NUCLEOTIDE SEQUENCE [LARGE SCALE GENOMIC DNA]</scope>
    <source>
        <strain evidence="13">12T273</strain>
        <strain evidence="12">CCUG 54800</strain>
    </source>
</reference>
<gene>
    <name evidence="10" type="ORF">B9N49_02255</name>
    <name evidence="11" type="ORF">B9N55_03590</name>
    <name evidence="9" type="ORF">KIA07_06375</name>
</gene>
<dbReference type="Gene3D" id="2.40.110.10">
    <property type="entry name" value="Butyryl-CoA Dehydrogenase, subunit A, domain 2"/>
    <property type="match status" value="1"/>
</dbReference>
<feature type="domain" description="Acyl-CoA oxidase/dehydrogenase middle" evidence="7">
    <location>
        <begin position="113"/>
        <end position="206"/>
    </location>
</feature>
<dbReference type="AlphaFoldDB" id="A0A233VM55"/>
<dbReference type="GO" id="GO:0050660">
    <property type="term" value="F:flavin adenine dinucleotide binding"/>
    <property type="evidence" value="ECO:0007669"/>
    <property type="project" value="InterPro"/>
</dbReference>
<sequence length="373" mass="41171">MGIYEQAKEFAKKYLEEEGKKSDKDCTFPKEAFEKMGEEGFLKLLIPEEMGGLGKGAKEHQEVTMAFAEYNPSAALCYMMHNVGISGVLDYGQKTLIDKIVKDVVENNKFMALADSEFGSGTHFGNPEMTCTKNGDDYVFKGTKSMVTSATYASYYQYNSKSAEFEGKTTYWVVPLESEGLSFNMEYWDGVGMRGNVSCPMKFDNVKLTSDYRLGEEGGADEVASVVTKMFLLGLASVYAGLNIRISNITNKYATSRKYPNGKCLADIEIVQMYLSKIYSMAQSARTLSEDAAEAIVNDSEDMLKKIIAARVTSIENSMNSATLAMRIGGGITYNKKTEIEKLMRDAYAGQIMAPSLDVLHVMLGGILATENK</sequence>
<dbReference type="SUPFAM" id="SSF47203">
    <property type="entry name" value="Acyl-CoA dehydrogenase C-terminal domain-like"/>
    <property type="match status" value="1"/>
</dbReference>
<evidence type="ECO:0000259" key="6">
    <source>
        <dbReference type="Pfam" id="PF00441"/>
    </source>
</evidence>
<evidence type="ECO:0000313" key="11">
    <source>
        <dbReference type="EMBL" id="OXZ33464.1"/>
    </source>
</evidence>
<dbReference type="PANTHER" id="PTHR43884:SF12">
    <property type="entry name" value="ISOVALERYL-COA DEHYDROGENASE, MITOCHONDRIAL-RELATED"/>
    <property type="match status" value="1"/>
</dbReference>
<protein>
    <submittedName>
        <fullName evidence="11">Acyl-CoA dehydrogenase</fullName>
    </submittedName>
    <submittedName>
        <fullName evidence="9">Acyl-CoA/acyl-ACP dehydrogenase</fullName>
    </submittedName>
</protein>
<evidence type="ECO:0000313" key="10">
    <source>
        <dbReference type="EMBL" id="OXZ28387.1"/>
    </source>
</evidence>
<evidence type="ECO:0000256" key="2">
    <source>
        <dbReference type="ARBA" id="ARBA00009347"/>
    </source>
</evidence>
<dbReference type="PANTHER" id="PTHR43884">
    <property type="entry name" value="ACYL-COA DEHYDROGENASE"/>
    <property type="match status" value="1"/>
</dbReference>
<comment type="caution">
    <text evidence="11">The sequence shown here is derived from an EMBL/GenBank/DDBJ whole genome shotgun (WGS) entry which is preliminary data.</text>
</comment>
<dbReference type="InterPro" id="IPR009075">
    <property type="entry name" value="AcylCo_DH/oxidase_C"/>
</dbReference>
<name>A0A233VM55_FINMA</name>
<dbReference type="InterPro" id="IPR036250">
    <property type="entry name" value="AcylCo_DH-like_C"/>
</dbReference>
<evidence type="ECO:0000256" key="4">
    <source>
        <dbReference type="ARBA" id="ARBA00022827"/>
    </source>
</evidence>
<evidence type="ECO:0000256" key="5">
    <source>
        <dbReference type="RuleBase" id="RU362125"/>
    </source>
</evidence>
<dbReference type="Proteomes" id="UP000215413">
    <property type="component" value="Unassembled WGS sequence"/>
</dbReference>
<evidence type="ECO:0000256" key="1">
    <source>
        <dbReference type="ARBA" id="ARBA00001974"/>
    </source>
</evidence>
<evidence type="ECO:0000313" key="13">
    <source>
        <dbReference type="Proteomes" id="UP000215546"/>
    </source>
</evidence>
<evidence type="ECO:0000259" key="7">
    <source>
        <dbReference type="Pfam" id="PF02770"/>
    </source>
</evidence>
<evidence type="ECO:0000256" key="3">
    <source>
        <dbReference type="ARBA" id="ARBA00022630"/>
    </source>
</evidence>
<dbReference type="Proteomes" id="UP000215546">
    <property type="component" value="Unassembled WGS sequence"/>
</dbReference>
<dbReference type="Gene3D" id="1.10.540.10">
    <property type="entry name" value="Acyl-CoA dehydrogenase/oxidase, N-terminal domain"/>
    <property type="match status" value="1"/>
</dbReference>
<dbReference type="InterPro" id="IPR006091">
    <property type="entry name" value="Acyl-CoA_Oxase/DH_mid-dom"/>
</dbReference>
<proteinExistence type="inferred from homology"/>
<reference evidence="11" key="1">
    <citation type="journal article" date="2017" name="J. Clin. Microbiol.">
        <title>Finegoldia magna Isolated from Orthopedic Joint Implant-Associated Infections.</title>
        <authorList>
            <person name="Soderquist B."/>
            <person name="Bjorklund S."/>
            <person name="Hellmark B."/>
            <person name="Jensen A."/>
            <person name="Bruggemann H."/>
        </authorList>
    </citation>
    <scope>NUCLEOTIDE SEQUENCE</scope>
    <source>
        <strain evidence="11">12T273</strain>
        <strain evidence="10">CCUG 54800</strain>
    </source>
</reference>
<dbReference type="EMBL" id="NDYC01000011">
    <property type="protein sequence ID" value="OXZ28387.1"/>
    <property type="molecule type" value="Genomic_DNA"/>
</dbReference>
<dbReference type="SUPFAM" id="SSF56645">
    <property type="entry name" value="Acyl-CoA dehydrogenase NM domain-like"/>
    <property type="match status" value="1"/>
</dbReference>
<dbReference type="InterPro" id="IPR013786">
    <property type="entry name" value="AcylCoA_DH/ox_N"/>
</dbReference>
<dbReference type="RefSeq" id="WP_094205348.1">
    <property type="nucleotide sequence ID" value="NZ_CAUPKI010000003.1"/>
</dbReference>
<dbReference type="Pfam" id="PF00441">
    <property type="entry name" value="Acyl-CoA_dh_1"/>
    <property type="match status" value="1"/>
</dbReference>
<keyword evidence="3 5" id="KW-0285">Flavoprotein</keyword>
<evidence type="ECO:0000259" key="8">
    <source>
        <dbReference type="Pfam" id="PF02771"/>
    </source>
</evidence>
<accession>A0A233VM55</accession>
<dbReference type="Pfam" id="PF02771">
    <property type="entry name" value="Acyl-CoA_dh_N"/>
    <property type="match status" value="1"/>
</dbReference>
<evidence type="ECO:0000313" key="9">
    <source>
        <dbReference type="EMBL" id="MBS5965271.1"/>
    </source>
</evidence>
<dbReference type="InterPro" id="IPR046373">
    <property type="entry name" value="Acyl-CoA_Oxase/DH_mid-dom_sf"/>
</dbReference>
<dbReference type="EMBL" id="NDYE01000006">
    <property type="protein sequence ID" value="OXZ33464.1"/>
    <property type="molecule type" value="Genomic_DNA"/>
</dbReference>
<organism evidence="11 13">
    <name type="scientific">Finegoldia magna</name>
    <name type="common">Peptostreptococcus magnus</name>
    <dbReference type="NCBI Taxonomy" id="1260"/>
    <lineage>
        <taxon>Bacteria</taxon>
        <taxon>Bacillati</taxon>
        <taxon>Bacillota</taxon>
        <taxon>Tissierellia</taxon>
        <taxon>Tissierellales</taxon>
        <taxon>Peptoniphilaceae</taxon>
        <taxon>Finegoldia</taxon>
    </lineage>
</organism>
<comment type="cofactor">
    <cofactor evidence="1 5">
        <name>FAD</name>
        <dbReference type="ChEBI" id="CHEBI:57692"/>
    </cofactor>
</comment>
<feature type="domain" description="Acyl-CoA dehydrogenase/oxidase N-terminal" evidence="8">
    <location>
        <begin position="4"/>
        <end position="105"/>
    </location>
</feature>
<dbReference type="GO" id="GO:0003995">
    <property type="term" value="F:acyl-CoA dehydrogenase activity"/>
    <property type="evidence" value="ECO:0007669"/>
    <property type="project" value="TreeGrafter"/>
</dbReference>
<keyword evidence="5" id="KW-0560">Oxidoreductase</keyword>
<dbReference type="Pfam" id="PF02770">
    <property type="entry name" value="Acyl-CoA_dh_M"/>
    <property type="match status" value="1"/>
</dbReference>
<dbReference type="Proteomes" id="UP000730862">
    <property type="component" value="Unassembled WGS sequence"/>
</dbReference>
<dbReference type="InterPro" id="IPR009100">
    <property type="entry name" value="AcylCoA_DH/oxidase_NM_dom_sf"/>
</dbReference>
<feature type="domain" description="Acyl-CoA dehydrogenase/oxidase C-terminal" evidence="6">
    <location>
        <begin position="236"/>
        <end position="354"/>
    </location>
</feature>
<evidence type="ECO:0000313" key="12">
    <source>
        <dbReference type="Proteomes" id="UP000215413"/>
    </source>
</evidence>
<dbReference type="EMBL" id="JAHAIK010000016">
    <property type="protein sequence ID" value="MBS5965271.1"/>
    <property type="molecule type" value="Genomic_DNA"/>
</dbReference>
<dbReference type="Gene3D" id="1.20.140.10">
    <property type="entry name" value="Butyryl-CoA Dehydrogenase, subunit A, domain 3"/>
    <property type="match status" value="1"/>
</dbReference>
<dbReference type="InterPro" id="IPR037069">
    <property type="entry name" value="AcylCoA_DH/ox_N_sf"/>
</dbReference>
<keyword evidence="4 5" id="KW-0274">FAD</keyword>
<comment type="similarity">
    <text evidence="2 5">Belongs to the acyl-CoA dehydrogenase family.</text>
</comment>